<dbReference type="AlphaFoldDB" id="A0A2W7IN60"/>
<proteinExistence type="predicted"/>
<dbReference type="InterPro" id="IPR050678">
    <property type="entry name" value="DNA_Partitioning_ATPase"/>
</dbReference>
<evidence type="ECO:0000313" key="1">
    <source>
        <dbReference type="EMBL" id="PZW40063.1"/>
    </source>
</evidence>
<dbReference type="InterPro" id="IPR017746">
    <property type="entry name" value="Cellulose_synthase_operon_BcsQ"/>
</dbReference>
<dbReference type="PANTHER" id="PTHR13696:SF99">
    <property type="entry name" value="COBYRINIC ACID AC-DIAMIDE SYNTHASE"/>
    <property type="match status" value="1"/>
</dbReference>
<name>A0A2W7IN60_9PROT</name>
<dbReference type="CDD" id="cd02042">
    <property type="entry name" value="ParAB_family"/>
    <property type="match status" value="1"/>
</dbReference>
<dbReference type="InterPro" id="IPR027417">
    <property type="entry name" value="P-loop_NTPase"/>
</dbReference>
<dbReference type="PANTHER" id="PTHR13696">
    <property type="entry name" value="P-LOOP CONTAINING NUCLEOSIDE TRIPHOSPHATE HYDROLASE"/>
    <property type="match status" value="1"/>
</dbReference>
<dbReference type="Gene3D" id="3.40.50.300">
    <property type="entry name" value="P-loop containing nucleotide triphosphate hydrolases"/>
    <property type="match status" value="1"/>
</dbReference>
<dbReference type="RefSeq" id="WP_111399817.1">
    <property type="nucleotide sequence ID" value="NZ_QKYU01000025.1"/>
</dbReference>
<evidence type="ECO:0000313" key="2">
    <source>
        <dbReference type="Proteomes" id="UP000249688"/>
    </source>
</evidence>
<gene>
    <name evidence="1" type="ORF">C8P66_12531</name>
</gene>
<reference evidence="1 2" key="1">
    <citation type="submission" date="2018-06" db="EMBL/GenBank/DDBJ databases">
        <title>Genomic Encyclopedia of Archaeal and Bacterial Type Strains, Phase II (KMG-II): from individual species to whole genera.</title>
        <authorList>
            <person name="Goeker M."/>
        </authorList>
    </citation>
    <scope>NUCLEOTIDE SEQUENCE [LARGE SCALE GENOMIC DNA]</scope>
    <source>
        <strain evidence="1 2">DSM 24525</strain>
    </source>
</reference>
<dbReference type="OrthoDB" id="5288747at2"/>
<accession>A0A2W7IN60</accession>
<dbReference type="EMBL" id="QKYU01000025">
    <property type="protein sequence ID" value="PZW40063.1"/>
    <property type="molecule type" value="Genomic_DNA"/>
</dbReference>
<sequence>MPLIAFTSPKGGVGKTTLTAQIAAMLARRGHAVLALDLDPQNALRLHLGRPMREDAGFMVELTRRPAWRQAMQPTASGVQLLAHGAADQRRALELGVALLDHPELLVAPVRDMLADPQQVVLVDTPPGASAALSALAPLADLLVVVLLADAASASLVPQVAGGRQLGRGTLAARMAERSVVVLNQVDLDSPLSRTVMDMSVAALGERLIGAVCRDERVAEALGDKRLLADEAPGFGGAAEDLVLLTDAIAAMARLPPPGRPRGARPALLDWGFR</sequence>
<dbReference type="Proteomes" id="UP000249688">
    <property type="component" value="Unassembled WGS sequence"/>
</dbReference>
<organism evidence="1 2">
    <name type="scientific">Humitalea rosea</name>
    <dbReference type="NCBI Taxonomy" id="990373"/>
    <lineage>
        <taxon>Bacteria</taxon>
        <taxon>Pseudomonadati</taxon>
        <taxon>Pseudomonadota</taxon>
        <taxon>Alphaproteobacteria</taxon>
        <taxon>Acetobacterales</taxon>
        <taxon>Roseomonadaceae</taxon>
        <taxon>Humitalea</taxon>
    </lineage>
</organism>
<comment type="caution">
    <text evidence="1">The sequence shown here is derived from an EMBL/GenBank/DDBJ whole genome shotgun (WGS) entry which is preliminary data.</text>
</comment>
<dbReference type="Pfam" id="PF06564">
    <property type="entry name" value="CBP_BcsQ"/>
    <property type="match status" value="1"/>
</dbReference>
<dbReference type="SUPFAM" id="SSF52540">
    <property type="entry name" value="P-loop containing nucleoside triphosphate hydrolases"/>
    <property type="match status" value="1"/>
</dbReference>
<protein>
    <submittedName>
        <fullName evidence="1">Cellulose synthase operon protein YhjQ</fullName>
    </submittedName>
</protein>
<keyword evidence="2" id="KW-1185">Reference proteome</keyword>